<organism evidence="2 3">
    <name type="scientific">Roseibium album</name>
    <dbReference type="NCBI Taxonomy" id="311410"/>
    <lineage>
        <taxon>Bacteria</taxon>
        <taxon>Pseudomonadati</taxon>
        <taxon>Pseudomonadota</taxon>
        <taxon>Alphaproteobacteria</taxon>
        <taxon>Hyphomicrobiales</taxon>
        <taxon>Stappiaceae</taxon>
        <taxon>Roseibium</taxon>
    </lineage>
</organism>
<dbReference type="SUPFAM" id="SSF51161">
    <property type="entry name" value="Trimeric LpxA-like enzymes"/>
    <property type="match status" value="1"/>
</dbReference>
<dbReference type="InterPro" id="IPR050179">
    <property type="entry name" value="Trans_hexapeptide_repeat"/>
</dbReference>
<evidence type="ECO:0000256" key="1">
    <source>
        <dbReference type="ARBA" id="ARBA00007274"/>
    </source>
</evidence>
<dbReference type="CDD" id="cd03349">
    <property type="entry name" value="LbH_XAT"/>
    <property type="match status" value="1"/>
</dbReference>
<evidence type="ECO:0000313" key="2">
    <source>
        <dbReference type="EMBL" id="CTQ74586.1"/>
    </source>
</evidence>
<dbReference type="STRING" id="311410.LA5095_00967"/>
<dbReference type="PANTHER" id="PTHR43300">
    <property type="entry name" value="ACETYLTRANSFERASE"/>
    <property type="match status" value="1"/>
</dbReference>
<evidence type="ECO:0000313" key="3">
    <source>
        <dbReference type="Proteomes" id="UP000049983"/>
    </source>
</evidence>
<keyword evidence="2" id="KW-0012">Acyltransferase</keyword>
<dbReference type="Gene3D" id="2.160.10.10">
    <property type="entry name" value="Hexapeptide repeat proteins"/>
    <property type="match status" value="1"/>
</dbReference>
<sequence length="247" mass="27525">MGASLNEELWNENAERMATQRDAEASSRFAPLLVKAYGIRRLRSICLSLCNRLEHGSFYSSTLREILSRYHGVTIGKYSYGPILTPGILPVGTIVGNYCSIGAGLVVLRRNHPFDRLSQHPFFYNSGLGYLRKDTIPSNSENPLTIGHDVWIGERVSILAGCKSVGNGAVIAAGSVVTRDVPPYTIVAGVPAKKLKMRFEEEVADGLEKLRWWELNLTSLLTQKKWILQPLTVESLNYFNNLMTPKK</sequence>
<dbReference type="EMBL" id="CXWC01000011">
    <property type="protein sequence ID" value="CTQ74586.1"/>
    <property type="molecule type" value="Genomic_DNA"/>
</dbReference>
<dbReference type="PANTHER" id="PTHR43300:SF11">
    <property type="entry name" value="ACETYLTRANSFERASE RV3034C-RELATED"/>
    <property type="match status" value="1"/>
</dbReference>
<gene>
    <name evidence="2" type="primary">vatD_1</name>
    <name evidence="2" type="ORF">LA5096_04105</name>
</gene>
<reference evidence="3" key="1">
    <citation type="submission" date="2015-07" db="EMBL/GenBank/DDBJ databases">
        <authorList>
            <person name="Rodrigo-Torres Lidia"/>
            <person name="Arahal R.David."/>
        </authorList>
    </citation>
    <scope>NUCLEOTIDE SEQUENCE [LARGE SCALE GENOMIC DNA]</scope>
    <source>
        <strain evidence="3">CECT 5096</strain>
    </source>
</reference>
<dbReference type="AlphaFoldDB" id="A0A0M6ZDM9"/>
<name>A0A0M6ZDM9_9HYPH</name>
<accession>A0A0M6ZDM9</accession>
<comment type="similarity">
    <text evidence="1">Belongs to the transferase hexapeptide repeat family.</text>
</comment>
<proteinExistence type="inferred from homology"/>
<keyword evidence="2" id="KW-0808">Transferase</keyword>
<keyword evidence="3" id="KW-1185">Reference proteome</keyword>
<dbReference type="InterPro" id="IPR011004">
    <property type="entry name" value="Trimer_LpxA-like_sf"/>
</dbReference>
<dbReference type="Proteomes" id="UP000049983">
    <property type="component" value="Unassembled WGS sequence"/>
</dbReference>
<dbReference type="EC" id="2.3.1.-" evidence="2"/>
<dbReference type="OrthoDB" id="9815592at2"/>
<protein>
    <submittedName>
        <fullName evidence="2">Streptogramin A acetyltransferase</fullName>
        <ecNumber evidence="2">2.3.1.-</ecNumber>
    </submittedName>
</protein>
<dbReference type="GO" id="GO:0016746">
    <property type="term" value="F:acyltransferase activity"/>
    <property type="evidence" value="ECO:0007669"/>
    <property type="project" value="UniProtKB-KW"/>
</dbReference>